<keyword evidence="4" id="KW-0238">DNA-binding</keyword>
<dbReference type="GO" id="GO:0000156">
    <property type="term" value="F:phosphorelay response regulator activity"/>
    <property type="evidence" value="ECO:0007669"/>
    <property type="project" value="TreeGrafter"/>
</dbReference>
<accession>A0AAC9K8C3</accession>
<dbReference type="Proteomes" id="UP000182373">
    <property type="component" value="Chromosome"/>
</dbReference>
<dbReference type="InterPro" id="IPR039420">
    <property type="entry name" value="WalR-like"/>
</dbReference>
<keyword evidence="2" id="KW-0902">Two-component regulatory system</keyword>
<dbReference type="RefSeq" id="WP_072572998.1">
    <property type="nucleotide sequence ID" value="NZ_CP018191.1"/>
</dbReference>
<dbReference type="SUPFAM" id="SSF46894">
    <property type="entry name" value="C-terminal effector domain of the bipartite response regulators"/>
    <property type="match status" value="1"/>
</dbReference>
<gene>
    <name evidence="9" type="ORF">GbCGDNIH9_1838</name>
</gene>
<dbReference type="PROSITE" id="PS50043">
    <property type="entry name" value="HTH_LUXR_2"/>
    <property type="match status" value="1"/>
</dbReference>
<dbReference type="AlphaFoldDB" id="A0AAC9K8C3"/>
<dbReference type="SUPFAM" id="SSF52172">
    <property type="entry name" value="CheY-like"/>
    <property type="match status" value="1"/>
</dbReference>
<evidence type="ECO:0000313" key="10">
    <source>
        <dbReference type="Proteomes" id="UP000182373"/>
    </source>
</evidence>
<evidence type="ECO:0000256" key="3">
    <source>
        <dbReference type="ARBA" id="ARBA00023015"/>
    </source>
</evidence>
<feature type="modified residue" description="4-aspartylphosphate" evidence="6">
    <location>
        <position position="55"/>
    </location>
</feature>
<evidence type="ECO:0000259" key="7">
    <source>
        <dbReference type="PROSITE" id="PS50043"/>
    </source>
</evidence>
<name>A0AAC9K8C3_9PROT</name>
<evidence type="ECO:0000259" key="8">
    <source>
        <dbReference type="PROSITE" id="PS50110"/>
    </source>
</evidence>
<evidence type="ECO:0000313" key="9">
    <source>
        <dbReference type="EMBL" id="APH55150.1"/>
    </source>
</evidence>
<evidence type="ECO:0000256" key="2">
    <source>
        <dbReference type="ARBA" id="ARBA00023012"/>
    </source>
</evidence>
<dbReference type="GO" id="GO:0032993">
    <property type="term" value="C:protein-DNA complex"/>
    <property type="evidence" value="ECO:0007669"/>
    <property type="project" value="TreeGrafter"/>
</dbReference>
<evidence type="ECO:0000256" key="1">
    <source>
        <dbReference type="ARBA" id="ARBA00022553"/>
    </source>
</evidence>
<dbReference type="Pfam" id="PF00072">
    <property type="entry name" value="Response_reg"/>
    <property type="match status" value="1"/>
</dbReference>
<feature type="domain" description="HTH luxR-type" evidence="7">
    <location>
        <begin position="238"/>
        <end position="303"/>
    </location>
</feature>
<evidence type="ECO:0000256" key="4">
    <source>
        <dbReference type="ARBA" id="ARBA00023125"/>
    </source>
</evidence>
<dbReference type="PRINTS" id="PR00038">
    <property type="entry name" value="HTHLUXR"/>
</dbReference>
<keyword evidence="3" id="KW-0805">Transcription regulation</keyword>
<dbReference type="Pfam" id="PF00196">
    <property type="entry name" value="GerE"/>
    <property type="match status" value="1"/>
</dbReference>
<evidence type="ECO:0000256" key="5">
    <source>
        <dbReference type="ARBA" id="ARBA00023163"/>
    </source>
</evidence>
<proteinExistence type="predicted"/>
<dbReference type="InterPro" id="IPR011006">
    <property type="entry name" value="CheY-like_superfamily"/>
</dbReference>
<dbReference type="EMBL" id="CP018191">
    <property type="protein sequence ID" value="APH55150.1"/>
    <property type="molecule type" value="Genomic_DNA"/>
</dbReference>
<dbReference type="InterPro" id="IPR000792">
    <property type="entry name" value="Tscrpt_reg_LuxR_C"/>
</dbReference>
<dbReference type="GO" id="GO:0005829">
    <property type="term" value="C:cytosol"/>
    <property type="evidence" value="ECO:0007669"/>
    <property type="project" value="TreeGrafter"/>
</dbReference>
<dbReference type="Gene3D" id="1.10.10.10">
    <property type="entry name" value="Winged helix-like DNA-binding domain superfamily/Winged helix DNA-binding domain"/>
    <property type="match status" value="1"/>
</dbReference>
<dbReference type="GO" id="GO:0006355">
    <property type="term" value="P:regulation of DNA-templated transcription"/>
    <property type="evidence" value="ECO:0007669"/>
    <property type="project" value="InterPro"/>
</dbReference>
<dbReference type="CDD" id="cd19920">
    <property type="entry name" value="REC_PA4781-like"/>
    <property type="match status" value="1"/>
</dbReference>
<dbReference type="InterPro" id="IPR016032">
    <property type="entry name" value="Sig_transdc_resp-reg_C-effctor"/>
</dbReference>
<protein>
    <submittedName>
        <fullName evidence="9">Transcriptional regulator, LuxR family</fullName>
    </submittedName>
</protein>
<sequence length="306" mass="33217">MTPRDIVLLVDDTPGSLSVLHDALDMAGYTVLVAQSGQAALTLMEQVTPDIILLDAVMPGLDGFETCRRLKQHPTHAIIPVIFMTGLTDTKHVVQALQCGGVDYVTKPVSPEQVLARITVHLGNARLMQSAHVALDRAGRYLFAVDASGHIAWSTPQAALLLGASDGRPVLPAFLLPWITECASGEAMTGSRRVVAENRLSPEGTGSREVEIVFFGTSRDDEILMRLIINDPAEEQTILRQRLPVTAREAEVLLWIGRGKQNRDIADILGLSPRTVNKHLEQIYTKIGVENRAAAAAVVMKLLASR</sequence>
<dbReference type="Gene3D" id="3.40.50.2300">
    <property type="match status" value="1"/>
</dbReference>
<keyword evidence="5" id="KW-0804">Transcription</keyword>
<evidence type="ECO:0000256" key="6">
    <source>
        <dbReference type="PROSITE-ProRule" id="PRU00169"/>
    </source>
</evidence>
<dbReference type="CDD" id="cd06170">
    <property type="entry name" value="LuxR_C_like"/>
    <property type="match status" value="1"/>
</dbReference>
<organism evidence="9 10">
    <name type="scientific">Granulibacter bethesdensis</name>
    <dbReference type="NCBI Taxonomy" id="364410"/>
    <lineage>
        <taxon>Bacteria</taxon>
        <taxon>Pseudomonadati</taxon>
        <taxon>Pseudomonadota</taxon>
        <taxon>Alphaproteobacteria</taxon>
        <taxon>Acetobacterales</taxon>
        <taxon>Acetobacteraceae</taxon>
        <taxon>Granulibacter</taxon>
    </lineage>
</organism>
<dbReference type="PROSITE" id="PS50110">
    <property type="entry name" value="RESPONSE_REGULATORY"/>
    <property type="match status" value="1"/>
</dbReference>
<dbReference type="InterPro" id="IPR036388">
    <property type="entry name" value="WH-like_DNA-bd_sf"/>
</dbReference>
<dbReference type="GO" id="GO:0000976">
    <property type="term" value="F:transcription cis-regulatory region binding"/>
    <property type="evidence" value="ECO:0007669"/>
    <property type="project" value="TreeGrafter"/>
</dbReference>
<reference evidence="10" key="1">
    <citation type="submission" date="2016-11" db="EMBL/GenBank/DDBJ databases">
        <title>Comparative genomic and phenotypic analysis of Granulibacter bethesdensis clinical isolates from patients with chronic granulomatous disease.</title>
        <authorList>
            <person name="Zarember K.A."/>
            <person name="Porcella S.F."/>
            <person name="Chu J."/>
            <person name="Ding L."/>
            <person name="Dahlstrom E."/>
            <person name="Barbian K."/>
            <person name="Martens C."/>
            <person name="Sykora L."/>
            <person name="Kramer S."/>
            <person name="Pettinato A.M."/>
            <person name="Hong H."/>
            <person name="Wald G."/>
            <person name="Berg L.J."/>
            <person name="Rogge L.S."/>
            <person name="Greenberg D.E."/>
            <person name="Falcone E.L."/>
            <person name="Neves J.F."/>
            <person name="Simoes M.J."/>
            <person name="Casal M."/>
            <person name="Rodriguez-Lopez F.C."/>
            <person name="Zelazny A."/>
            <person name="Gallin J.I."/>
            <person name="Holland S.M."/>
        </authorList>
    </citation>
    <scope>NUCLEOTIDE SEQUENCE [LARGE SCALE GENOMIC DNA]</scope>
    <source>
        <strain evidence="10">NIH9.1</strain>
    </source>
</reference>
<keyword evidence="1 6" id="KW-0597">Phosphoprotein</keyword>
<dbReference type="PANTHER" id="PTHR48111">
    <property type="entry name" value="REGULATOR OF RPOS"/>
    <property type="match status" value="1"/>
</dbReference>
<dbReference type="SMART" id="SM00421">
    <property type="entry name" value="HTH_LUXR"/>
    <property type="match status" value="1"/>
</dbReference>
<feature type="domain" description="Response regulatory" evidence="8">
    <location>
        <begin position="6"/>
        <end position="122"/>
    </location>
</feature>
<dbReference type="PANTHER" id="PTHR48111:SF1">
    <property type="entry name" value="TWO-COMPONENT RESPONSE REGULATOR ORR33"/>
    <property type="match status" value="1"/>
</dbReference>
<dbReference type="InterPro" id="IPR001789">
    <property type="entry name" value="Sig_transdc_resp-reg_receiver"/>
</dbReference>
<dbReference type="SMART" id="SM00448">
    <property type="entry name" value="REC"/>
    <property type="match status" value="1"/>
</dbReference>